<evidence type="ECO:0000256" key="2">
    <source>
        <dbReference type="ARBA" id="ARBA00008392"/>
    </source>
</evidence>
<dbReference type="Gene3D" id="3.90.1150.10">
    <property type="entry name" value="Aspartate Aminotransferase, domain 1"/>
    <property type="match status" value="1"/>
</dbReference>
<dbReference type="EMBL" id="KN741932">
    <property type="protein sequence ID" value="KIH53154.1"/>
    <property type="molecule type" value="Genomic_DNA"/>
</dbReference>
<keyword evidence="3 7" id="KW-0808">Transferase</keyword>
<dbReference type="GO" id="GO:0030170">
    <property type="term" value="F:pyridoxal phosphate binding"/>
    <property type="evidence" value="ECO:0007669"/>
    <property type="project" value="InterPro"/>
</dbReference>
<comment type="cofactor">
    <cofactor evidence="1">
        <name>pyridoxal 5'-phosphate</name>
        <dbReference type="ChEBI" id="CHEBI:597326"/>
    </cofactor>
</comment>
<evidence type="ECO:0000256" key="3">
    <source>
        <dbReference type="ARBA" id="ARBA00022679"/>
    </source>
</evidence>
<evidence type="ECO:0000313" key="7">
    <source>
        <dbReference type="EMBL" id="KIH53154.1"/>
    </source>
</evidence>
<protein>
    <submittedName>
        <fullName evidence="7">Glycine C-acetyltransferase domain protein</fullName>
    </submittedName>
</protein>
<dbReference type="GO" id="GO:0005739">
    <property type="term" value="C:mitochondrion"/>
    <property type="evidence" value="ECO:0007669"/>
    <property type="project" value="TreeGrafter"/>
</dbReference>
<dbReference type="Pfam" id="PF00155">
    <property type="entry name" value="Aminotran_1_2"/>
    <property type="match status" value="1"/>
</dbReference>
<proteinExistence type="inferred from homology"/>
<accession>A0A0C2G2N8</accession>
<evidence type="ECO:0000313" key="8">
    <source>
        <dbReference type="Proteomes" id="UP000054047"/>
    </source>
</evidence>
<sequence length="317" mass="34245">MLSRTAIRCYSKANSNLRAILNKELEGIKAAGTYKNERVIVGPQGVSVKVQGQDMPVINFCANNYLGLSSHPEVIKAGQDALATHGAGLSSVRFICGTQDMHKELESKIARFHGMEDAILYAACFDANGGIFEQLTNPDDVIISDELNHASIIDGIRLSKAKKMRYTHMDMADLEQKLKDNQDARQRVIVTDGVFSMDGDVAPLKEICDLADKYNAIVFMDECHASGFFGPTGRGTEEAQGLSGRVDIINSTLGKALGGSMGGYTTVCIAVLQKKIKCERKPENNKTKIGNIFMGKNAASTNTDAALARGQLLGVSH</sequence>
<feature type="domain" description="Aminotransferase class I/classII large" evidence="6">
    <location>
        <begin position="57"/>
        <end position="273"/>
    </location>
</feature>
<comment type="similarity">
    <text evidence="2">Belongs to the class-II pyridoxal-phosphate-dependent aminotransferase family.</text>
</comment>
<name>A0A0C2G2N8_9BILA</name>
<dbReference type="InterPro" id="IPR050087">
    <property type="entry name" value="AON_synthase_class-II"/>
</dbReference>
<gene>
    <name evidence="7" type="ORF">ANCDUO_16727</name>
</gene>
<dbReference type="PANTHER" id="PTHR13693">
    <property type="entry name" value="CLASS II AMINOTRANSFERASE/8-AMINO-7-OXONONANOATE SYNTHASE"/>
    <property type="match status" value="1"/>
</dbReference>
<keyword evidence="4" id="KW-0663">Pyridoxal phosphate</keyword>
<feature type="non-terminal residue" evidence="7">
    <location>
        <position position="317"/>
    </location>
</feature>
<evidence type="ECO:0000256" key="5">
    <source>
        <dbReference type="ARBA" id="ARBA00023315"/>
    </source>
</evidence>
<dbReference type="AlphaFoldDB" id="A0A0C2G2N8"/>
<evidence type="ECO:0000256" key="1">
    <source>
        <dbReference type="ARBA" id="ARBA00001933"/>
    </source>
</evidence>
<keyword evidence="5" id="KW-0012">Acyltransferase</keyword>
<keyword evidence="8" id="KW-1185">Reference proteome</keyword>
<dbReference type="PANTHER" id="PTHR13693:SF102">
    <property type="entry name" value="2-AMINO-3-KETOBUTYRATE COENZYME A LIGASE, MITOCHONDRIAL"/>
    <property type="match status" value="1"/>
</dbReference>
<dbReference type="OrthoDB" id="10263824at2759"/>
<dbReference type="Proteomes" id="UP000054047">
    <property type="component" value="Unassembled WGS sequence"/>
</dbReference>
<dbReference type="InterPro" id="IPR004839">
    <property type="entry name" value="Aminotransferase_I/II_large"/>
</dbReference>
<dbReference type="InterPro" id="IPR015421">
    <property type="entry name" value="PyrdxlP-dep_Trfase_major"/>
</dbReference>
<evidence type="ECO:0000256" key="4">
    <source>
        <dbReference type="ARBA" id="ARBA00022898"/>
    </source>
</evidence>
<reference evidence="7 8" key="1">
    <citation type="submission" date="2013-12" db="EMBL/GenBank/DDBJ databases">
        <title>Draft genome of the parsitic nematode Ancylostoma duodenale.</title>
        <authorList>
            <person name="Mitreva M."/>
        </authorList>
    </citation>
    <scope>NUCLEOTIDE SEQUENCE [LARGE SCALE GENOMIC DNA]</scope>
    <source>
        <strain evidence="7 8">Zhejiang</strain>
    </source>
</reference>
<dbReference type="Gene3D" id="3.40.640.10">
    <property type="entry name" value="Type I PLP-dependent aspartate aminotransferase-like (Major domain)"/>
    <property type="match status" value="1"/>
</dbReference>
<dbReference type="InterPro" id="IPR015424">
    <property type="entry name" value="PyrdxlP-dep_Trfase"/>
</dbReference>
<evidence type="ECO:0000259" key="6">
    <source>
        <dbReference type="Pfam" id="PF00155"/>
    </source>
</evidence>
<dbReference type="GO" id="GO:0016746">
    <property type="term" value="F:acyltransferase activity"/>
    <property type="evidence" value="ECO:0007669"/>
    <property type="project" value="UniProtKB-KW"/>
</dbReference>
<dbReference type="SUPFAM" id="SSF53383">
    <property type="entry name" value="PLP-dependent transferases"/>
    <property type="match status" value="1"/>
</dbReference>
<organism evidence="7 8">
    <name type="scientific">Ancylostoma duodenale</name>
    <dbReference type="NCBI Taxonomy" id="51022"/>
    <lineage>
        <taxon>Eukaryota</taxon>
        <taxon>Metazoa</taxon>
        <taxon>Ecdysozoa</taxon>
        <taxon>Nematoda</taxon>
        <taxon>Chromadorea</taxon>
        <taxon>Rhabditida</taxon>
        <taxon>Rhabditina</taxon>
        <taxon>Rhabditomorpha</taxon>
        <taxon>Strongyloidea</taxon>
        <taxon>Ancylostomatidae</taxon>
        <taxon>Ancylostomatinae</taxon>
        <taxon>Ancylostoma</taxon>
    </lineage>
</organism>
<dbReference type="FunFam" id="3.40.640.10:FF:000006">
    <property type="entry name" value="5-aminolevulinate synthase, mitochondrial"/>
    <property type="match status" value="1"/>
</dbReference>
<dbReference type="InterPro" id="IPR015422">
    <property type="entry name" value="PyrdxlP-dep_Trfase_small"/>
</dbReference>